<dbReference type="Gene3D" id="3.40.50.150">
    <property type="entry name" value="Vaccinia Virus protein VP39"/>
    <property type="match status" value="1"/>
</dbReference>
<dbReference type="InterPro" id="IPR025714">
    <property type="entry name" value="Methyltranfer_dom"/>
</dbReference>
<name>A0A7W9U4C7_9BURK</name>
<dbReference type="EMBL" id="JACHBW010000031">
    <property type="protein sequence ID" value="MBB6106748.1"/>
    <property type="molecule type" value="Genomic_DNA"/>
</dbReference>
<gene>
    <name evidence="2" type="ORF">F4827_006624</name>
</gene>
<keyword evidence="2" id="KW-0830">Ubiquinone</keyword>
<accession>A0A7W9U4C7</accession>
<protein>
    <submittedName>
        <fullName evidence="2">Ubiquinone/menaquinone biosynthesis C-methylase UbiE</fullName>
    </submittedName>
</protein>
<evidence type="ECO:0000313" key="2">
    <source>
        <dbReference type="EMBL" id="MBB6106748.1"/>
    </source>
</evidence>
<dbReference type="Pfam" id="PF13847">
    <property type="entry name" value="Methyltransf_31"/>
    <property type="match status" value="1"/>
</dbReference>
<dbReference type="InterPro" id="IPR029063">
    <property type="entry name" value="SAM-dependent_MTases_sf"/>
</dbReference>
<comment type="caution">
    <text evidence="2">The sequence shown here is derived from an EMBL/GenBank/DDBJ whole genome shotgun (WGS) entry which is preliminary data.</text>
</comment>
<dbReference type="PANTHER" id="PTHR43591:SF24">
    <property type="entry name" value="2-METHOXY-6-POLYPRENYL-1,4-BENZOQUINOL METHYLASE, MITOCHONDRIAL"/>
    <property type="match status" value="1"/>
</dbReference>
<dbReference type="GO" id="GO:0032259">
    <property type="term" value="P:methylation"/>
    <property type="evidence" value="ECO:0007669"/>
    <property type="project" value="UniProtKB-KW"/>
</dbReference>
<keyword evidence="2" id="KW-0808">Transferase</keyword>
<evidence type="ECO:0000313" key="3">
    <source>
        <dbReference type="Proteomes" id="UP000571554"/>
    </source>
</evidence>
<proteinExistence type="predicted"/>
<feature type="domain" description="Methyltransferase" evidence="1">
    <location>
        <begin position="51"/>
        <end position="165"/>
    </location>
</feature>
<reference evidence="2 3" key="1">
    <citation type="submission" date="2020-08" db="EMBL/GenBank/DDBJ databases">
        <title>Above-ground endophytic microbial communities from plants in different locations in the United States.</title>
        <authorList>
            <person name="Frank C."/>
        </authorList>
    </citation>
    <scope>NUCLEOTIDE SEQUENCE [LARGE SCALE GENOMIC DNA]</scope>
    <source>
        <strain evidence="2 3">WP4_2_2</strain>
    </source>
</reference>
<organism evidence="2 3">
    <name type="scientific">Paraburkholderia bannensis</name>
    <dbReference type="NCBI Taxonomy" id="765414"/>
    <lineage>
        <taxon>Bacteria</taxon>
        <taxon>Pseudomonadati</taxon>
        <taxon>Pseudomonadota</taxon>
        <taxon>Betaproteobacteria</taxon>
        <taxon>Burkholderiales</taxon>
        <taxon>Burkholderiaceae</taxon>
        <taxon>Paraburkholderia</taxon>
    </lineage>
</organism>
<dbReference type="CDD" id="cd02440">
    <property type="entry name" value="AdoMet_MTases"/>
    <property type="match status" value="1"/>
</dbReference>
<dbReference type="RefSeq" id="WP_183732513.1">
    <property type="nucleotide sequence ID" value="NZ_JACHBW010000031.1"/>
</dbReference>
<keyword evidence="3" id="KW-1185">Reference proteome</keyword>
<evidence type="ECO:0000259" key="1">
    <source>
        <dbReference type="Pfam" id="PF13847"/>
    </source>
</evidence>
<dbReference type="GO" id="GO:0008168">
    <property type="term" value="F:methyltransferase activity"/>
    <property type="evidence" value="ECO:0007669"/>
    <property type="project" value="UniProtKB-KW"/>
</dbReference>
<dbReference type="AlphaFoldDB" id="A0A7W9U4C7"/>
<sequence>MSSKIHPDSAHDEWSTWLLDRRHGGDPEYENNVHSEVTQYADRILDLVNLSPGMTLADVGTGSGLVGFRAIERVGAAVRVIMTDISAALLRHTRETAKTLGVESQCSFLRGSAEHLGGIGNETVDALTMRAVLAYVDNKPQAMREIYRVLKCGGRFAMAEPILRDEALEVCMLRQLIDSHSINTDDPFFPLLLRCRSAQFPDTEDRLKSSPITNYGERDLVRFAIDAGFTDIHLELHIDVQTEASLPWETFIRTSPHPLAPTLEDIFQNQFTRDERDYLETRMRAIFESGKQMGAARIAYLTARKP</sequence>
<dbReference type="Proteomes" id="UP000571554">
    <property type="component" value="Unassembled WGS sequence"/>
</dbReference>
<keyword evidence="2" id="KW-0489">Methyltransferase</keyword>
<dbReference type="SUPFAM" id="SSF53335">
    <property type="entry name" value="S-adenosyl-L-methionine-dependent methyltransferases"/>
    <property type="match status" value="1"/>
</dbReference>
<dbReference type="PANTHER" id="PTHR43591">
    <property type="entry name" value="METHYLTRANSFERASE"/>
    <property type="match status" value="1"/>
</dbReference>